<protein>
    <recommendedName>
        <fullName evidence="4">L-gulonolactone oxidase</fullName>
        <ecNumber evidence="4">1.1.3.8</ecNumber>
    </recommendedName>
</protein>
<evidence type="ECO:0000313" key="10">
    <source>
        <dbReference type="EMBL" id="KMS97750.1"/>
    </source>
</evidence>
<dbReference type="EC" id="1.1.3.8" evidence="4"/>
<dbReference type="NCBIfam" id="TIGR01677">
    <property type="entry name" value="pln_FAD_oxido"/>
    <property type="match status" value="1"/>
</dbReference>
<dbReference type="InterPro" id="IPR036318">
    <property type="entry name" value="FAD-bd_PCMH-like_sf"/>
</dbReference>
<feature type="domain" description="FAD-binding PCMH-type" evidence="9">
    <location>
        <begin position="69"/>
        <end position="249"/>
    </location>
</feature>
<evidence type="ECO:0000256" key="7">
    <source>
        <dbReference type="ARBA" id="ARBA00023002"/>
    </source>
</evidence>
<dbReference type="InterPro" id="IPR006094">
    <property type="entry name" value="Oxid_FAD_bind_N"/>
</dbReference>
<dbReference type="InterPro" id="IPR016166">
    <property type="entry name" value="FAD-bd_PCMH"/>
</dbReference>
<dbReference type="Proteomes" id="UP000035740">
    <property type="component" value="Unassembled WGS sequence"/>
</dbReference>
<organism evidence="10 11">
    <name type="scientific">Beta vulgaris subsp. vulgaris</name>
    <name type="common">Beet</name>
    <dbReference type="NCBI Taxonomy" id="3555"/>
    <lineage>
        <taxon>Eukaryota</taxon>
        <taxon>Viridiplantae</taxon>
        <taxon>Streptophyta</taxon>
        <taxon>Embryophyta</taxon>
        <taxon>Tracheophyta</taxon>
        <taxon>Spermatophyta</taxon>
        <taxon>Magnoliopsida</taxon>
        <taxon>eudicotyledons</taxon>
        <taxon>Gunneridae</taxon>
        <taxon>Pentapetalae</taxon>
        <taxon>Caryophyllales</taxon>
        <taxon>Chenopodiaceae</taxon>
        <taxon>Betoideae</taxon>
        <taxon>Beta</taxon>
    </lineage>
</organism>
<evidence type="ECO:0000256" key="8">
    <source>
        <dbReference type="ARBA" id="ARBA00048083"/>
    </source>
</evidence>
<dbReference type="FunFam" id="3.30.465.10:FF:000033">
    <property type="entry name" value="L-gulonolactone oxidase 5"/>
    <property type="match status" value="1"/>
</dbReference>
<comment type="pathway">
    <text evidence="2">Cofactor biosynthesis; L-ascorbate biosynthesis.</text>
</comment>
<evidence type="ECO:0000256" key="1">
    <source>
        <dbReference type="ARBA" id="ARBA00001974"/>
    </source>
</evidence>
<evidence type="ECO:0000256" key="5">
    <source>
        <dbReference type="ARBA" id="ARBA00022644"/>
    </source>
</evidence>
<dbReference type="InterPro" id="IPR055154">
    <property type="entry name" value="GULLO2-like_C"/>
</dbReference>
<evidence type="ECO:0000259" key="9">
    <source>
        <dbReference type="PROSITE" id="PS51387"/>
    </source>
</evidence>
<evidence type="ECO:0000256" key="3">
    <source>
        <dbReference type="ARBA" id="ARBA00005466"/>
    </source>
</evidence>
<evidence type="ECO:0000256" key="6">
    <source>
        <dbReference type="ARBA" id="ARBA00022729"/>
    </source>
</evidence>
<reference evidence="10 11" key="1">
    <citation type="journal article" date="2014" name="Nature">
        <title>The genome of the recently domesticated crop plant sugar beet (Beta vulgaris).</title>
        <authorList>
            <person name="Dohm J.C."/>
            <person name="Minoche A.E."/>
            <person name="Holtgrawe D."/>
            <person name="Capella-Gutierrez S."/>
            <person name="Zakrzewski F."/>
            <person name="Tafer H."/>
            <person name="Rupp O."/>
            <person name="Sorensen T.R."/>
            <person name="Stracke R."/>
            <person name="Reinhardt R."/>
            <person name="Goesmann A."/>
            <person name="Kraft T."/>
            <person name="Schulz B."/>
            <person name="Stadler P.F."/>
            <person name="Schmidt T."/>
            <person name="Gabaldon T."/>
            <person name="Lehrach H."/>
            <person name="Weisshaar B."/>
            <person name="Himmelbauer H."/>
        </authorList>
    </citation>
    <scope>NUCLEOTIDE SEQUENCE [LARGE SCALE GENOMIC DNA]</scope>
    <source>
        <tissue evidence="10">Taproot</tissue>
    </source>
</reference>
<evidence type="ECO:0000256" key="2">
    <source>
        <dbReference type="ARBA" id="ARBA00005147"/>
    </source>
</evidence>
<dbReference type="Gramene" id="KMS97750">
    <property type="protein sequence ID" value="KMS97750"/>
    <property type="gene ID" value="BVRB_5g124210"/>
</dbReference>
<dbReference type="eggNOG" id="KOG4730">
    <property type="taxonomic scope" value="Eukaryota"/>
</dbReference>
<dbReference type="KEGG" id="bvg:104907984"/>
<comment type="similarity">
    <text evidence="3">Belongs to the oxygen-dependent FAD-linked oxidoreductase family.</text>
</comment>
<dbReference type="UniPathway" id="UPA00132"/>
<dbReference type="Gene3D" id="3.30.465.10">
    <property type="match status" value="1"/>
</dbReference>
<dbReference type="GO" id="GO:0016020">
    <property type="term" value="C:membrane"/>
    <property type="evidence" value="ECO:0007669"/>
    <property type="project" value="InterPro"/>
</dbReference>
<dbReference type="Pfam" id="PF04030">
    <property type="entry name" value="ALO"/>
    <property type="match status" value="1"/>
</dbReference>
<dbReference type="PANTHER" id="PTHR13878">
    <property type="entry name" value="GULONOLACTONE OXIDASE"/>
    <property type="match status" value="1"/>
</dbReference>
<proteinExistence type="inferred from homology"/>
<keyword evidence="11" id="KW-1185">Reference proteome</keyword>
<dbReference type="GO" id="GO:0003885">
    <property type="term" value="F:D-arabinono-1,4-lactone oxidase activity"/>
    <property type="evidence" value="ECO:0007669"/>
    <property type="project" value="InterPro"/>
</dbReference>
<dbReference type="InterPro" id="IPR050432">
    <property type="entry name" value="FAD-linked_Oxidoreductases_BP"/>
</dbReference>
<dbReference type="InterPro" id="IPR010030">
    <property type="entry name" value="GULO_Plant"/>
</dbReference>
<keyword evidence="7" id="KW-0560">Oxidoreductase</keyword>
<gene>
    <name evidence="10" type="ORF">BVRB_5g124210</name>
</gene>
<comment type="cofactor">
    <cofactor evidence="1">
        <name>FAD</name>
        <dbReference type="ChEBI" id="CHEBI:57692"/>
    </cofactor>
</comment>
<dbReference type="Pfam" id="PF22906">
    <property type="entry name" value="GULLO2-like_3rd"/>
    <property type="match status" value="1"/>
</dbReference>
<keyword evidence="6" id="KW-0732">Signal</keyword>
<dbReference type="PROSITE" id="PS51387">
    <property type="entry name" value="FAD_PCMH"/>
    <property type="match status" value="1"/>
</dbReference>
<keyword evidence="5" id="KW-0060">Ascorbate biosynthesis</keyword>
<dbReference type="GO" id="GO:0050105">
    <property type="term" value="F:L-gulonolactone oxidase activity"/>
    <property type="evidence" value="ECO:0007669"/>
    <property type="project" value="UniProtKB-EC"/>
</dbReference>
<dbReference type="PANTHER" id="PTHR13878:SF67">
    <property type="entry name" value="L-GULONOLACTONE OXIDASE 5"/>
    <property type="match status" value="1"/>
</dbReference>
<evidence type="ECO:0000313" key="11">
    <source>
        <dbReference type="Proteomes" id="UP000035740"/>
    </source>
</evidence>
<name>A0A0J8E3P7_BETVV</name>
<dbReference type="Gene3D" id="3.30.43.10">
    <property type="entry name" value="Uridine Diphospho-n-acetylenolpyruvylglucosamine Reductase, domain 2"/>
    <property type="match status" value="1"/>
</dbReference>
<dbReference type="GO" id="GO:0019853">
    <property type="term" value="P:L-ascorbic acid biosynthetic process"/>
    <property type="evidence" value="ECO:0007669"/>
    <property type="project" value="UniProtKB-UniPathway"/>
</dbReference>
<dbReference type="SUPFAM" id="SSF56176">
    <property type="entry name" value="FAD-binding/transporter-associated domain-like"/>
    <property type="match status" value="1"/>
</dbReference>
<dbReference type="InterPro" id="IPR007173">
    <property type="entry name" value="ALO_C"/>
</dbReference>
<dbReference type="EMBL" id="KQ090293">
    <property type="protein sequence ID" value="KMS97750.1"/>
    <property type="molecule type" value="Genomic_DNA"/>
</dbReference>
<dbReference type="AlphaFoldDB" id="A0A0J8E3P7"/>
<dbReference type="Pfam" id="PF01565">
    <property type="entry name" value="FAD_binding_4"/>
    <property type="match status" value="1"/>
</dbReference>
<accession>A0A0J8E3P7</accession>
<dbReference type="GO" id="GO:0071949">
    <property type="term" value="F:FAD binding"/>
    <property type="evidence" value="ECO:0007669"/>
    <property type="project" value="InterPro"/>
</dbReference>
<sequence length="604" mass="66960">MLGASSFHLSSISSRRYNLLGLFWVIPLSYLIICKHVVQCDPPEDPIKCSFGNSDCVITNSYGIFPDRSTCRAANAVYPENEHQLISYVRDATKKKRKIKVATIYGHSSTKLVCPNGEDGLIISTKNLNKVLNVNMTEETMTVESGMTLKQLIDEAAKVNLALPNSPYWWGVTVGGMLGTGAHGSSLWGRGSAVHDYVVSLKMVSPGEIEDDYCKLRTLSVGDEDLDAAKVSLGVLGVISQVTLKLEPIFKRNITYVTREDNDLEIQATTFGLQHEFAHISWLPAQHKAIYRIDDRVPTTTPGNGSYDQLLFRSTPRVAIELAGKTEEIEESNGCNKLRCIIATTSTTLAFENAFGLTNDGISFTGYPIIGYQNKMQSSGGCLNNQSKIVDGYCVWDPRLKGPLSWSNGFTLPMSKVSSFIEDIKKLVIIEPTSLCGIEVYFGILMRYVKASSAYLGKDDDGIDFDIAYYRPKDASGDRLNGDIIDEIEQIAILKYGGVPHWGKNRNVAFEGVINKFKDGEKFLRVKERYDSLELFSSDWTDQVLGLKQGLSINRMGCAREGLCICDSNDDCGSEYYCGTGRVYVEAKVCKKKVKHAYLRQSCD</sequence>
<dbReference type="InterPro" id="IPR016169">
    <property type="entry name" value="FAD-bd_PCMH_sub2"/>
</dbReference>
<comment type="catalytic activity">
    <reaction evidence="8">
        <text>L-gulono-1,4-lactone + O2 = L-ascorbate + H2O2 + H(+)</text>
        <dbReference type="Rhea" id="RHEA:32363"/>
        <dbReference type="ChEBI" id="CHEBI:15378"/>
        <dbReference type="ChEBI" id="CHEBI:15379"/>
        <dbReference type="ChEBI" id="CHEBI:16240"/>
        <dbReference type="ChEBI" id="CHEBI:17587"/>
        <dbReference type="ChEBI" id="CHEBI:38290"/>
        <dbReference type="EC" id="1.1.3.8"/>
    </reaction>
</comment>
<dbReference type="OrthoDB" id="610608at2759"/>
<dbReference type="Gene3D" id="3.30.70.2520">
    <property type="match status" value="1"/>
</dbReference>
<dbReference type="InterPro" id="IPR016167">
    <property type="entry name" value="FAD-bd_PCMH_sub1"/>
</dbReference>
<evidence type="ECO:0000256" key="4">
    <source>
        <dbReference type="ARBA" id="ARBA00013121"/>
    </source>
</evidence>
<dbReference type="OMA" id="QHEFAHI"/>